<dbReference type="InterPro" id="IPR049315">
    <property type="entry name" value="GDC-P_N"/>
</dbReference>
<comment type="caution">
    <text evidence="3">The sequence shown here is derived from an EMBL/GenBank/DDBJ whole genome shotgun (WGS) entry which is preliminary data.</text>
</comment>
<dbReference type="PANTHER" id="PTHR42806:SF1">
    <property type="entry name" value="GLYCINE DEHYDROGENASE (DECARBOXYLATING)"/>
    <property type="match status" value="1"/>
</dbReference>
<evidence type="ECO:0000313" key="3">
    <source>
        <dbReference type="EMBL" id="GFH62454.1"/>
    </source>
</evidence>
<protein>
    <submittedName>
        <fullName evidence="3">Glycine dehydrogenase subunit 1</fullName>
    </submittedName>
</protein>
<feature type="domain" description="Glycine cleavage system P-protein N-terminal" evidence="2">
    <location>
        <begin position="3"/>
        <end position="432"/>
    </location>
</feature>
<dbReference type="SUPFAM" id="SSF53383">
    <property type="entry name" value="PLP-dependent transferases"/>
    <property type="match status" value="1"/>
</dbReference>
<dbReference type="GO" id="GO:0004375">
    <property type="term" value="F:glycine dehydrogenase (decarboxylating) activity"/>
    <property type="evidence" value="ECO:0007669"/>
    <property type="project" value="InterPro"/>
</dbReference>
<gene>
    <name evidence="3" type="primary">gcvPA</name>
    <name evidence="3" type="ORF">ZNDK_0225</name>
</gene>
<dbReference type="Proteomes" id="UP000505077">
    <property type="component" value="Unassembled WGS sequence"/>
</dbReference>
<dbReference type="PIRSF" id="PIRSF006815">
    <property type="entry name" value="GcvPA"/>
    <property type="match status" value="1"/>
</dbReference>
<dbReference type="Pfam" id="PF02347">
    <property type="entry name" value="GDC-P"/>
    <property type="match status" value="1"/>
</dbReference>
<dbReference type="GO" id="GO:0009116">
    <property type="term" value="P:nucleoside metabolic process"/>
    <property type="evidence" value="ECO:0007669"/>
    <property type="project" value="InterPro"/>
</dbReference>
<dbReference type="InterPro" id="IPR015422">
    <property type="entry name" value="PyrdxlP-dep_Trfase_small"/>
</dbReference>
<dbReference type="NCBIfam" id="NF001696">
    <property type="entry name" value="PRK00451.1"/>
    <property type="match status" value="1"/>
</dbReference>
<dbReference type="InterPro" id="IPR015421">
    <property type="entry name" value="PyrdxlP-dep_Trfase_major"/>
</dbReference>
<dbReference type="AlphaFoldDB" id="A0A6L2R4S8"/>
<dbReference type="Gene3D" id="3.40.640.10">
    <property type="entry name" value="Type I PLP-dependent aspartate aminotransferase-like (Major domain)"/>
    <property type="match status" value="1"/>
</dbReference>
<dbReference type="InterPro" id="IPR015424">
    <property type="entry name" value="PyrdxlP-dep_Trfase"/>
</dbReference>
<reference evidence="3 4" key="1">
    <citation type="journal article" date="2020" name="ISME J.">
        <title>Parallel Reductive Genome Evolution in Desulfovibrio Ectosymbionts Independently Acquired by Trichonympha Protists in the Termite Gut.</title>
        <authorList>
            <person name="Takeuchi M."/>
            <person name="Kuwahara H."/>
            <person name="Murakami T."/>
            <person name="Takahashi K."/>
            <person name="Kajitani R."/>
            <person name="Toyoda A."/>
            <person name="Itoh T."/>
            <person name="Ohkuma M."/>
            <person name="Hongoh Y."/>
        </authorList>
    </citation>
    <scope>NUCLEOTIDE SEQUENCE [LARGE SCALE GENOMIC DNA]</scope>
    <source>
        <strain evidence="3">ZnDsv-02</strain>
    </source>
</reference>
<evidence type="ECO:0000313" key="4">
    <source>
        <dbReference type="Proteomes" id="UP000505077"/>
    </source>
</evidence>
<dbReference type="EMBL" id="BLLL01000002">
    <property type="protein sequence ID" value="GFH62454.1"/>
    <property type="molecule type" value="Genomic_DNA"/>
</dbReference>
<sequence>MPYIPHTPQELREMLDVVGVRGTDDLFADIAMLPKHFNLPKGQSEAEVCALFEMLAAKNRTDAVSFLGAGFYAHDIPKAVDALAGRSEFYTAYTPYQAECSQGTLQAIFEFQTAISRLFEMDCANASVYDGGSAIFEAAMTAARVTKKNTLVVDEAVNPFWRRMLNTYLAGLDIDVKTVPQTNGASNLAALSAAVDNGTAAVIVQNPNFFGVPADYTDVFAAARAHRALGIISVYPIMQSVLKTPGEMGADIAVAEGQSLGQPLNFGGPWLGLMTCRKEHIRQFPGRIVGRAEDRDGKTGYVLTLQAREQHIRRAKATSNICSNQALCALRALIYLCLLGPRGLCRLAEHNMDLARYAVERFTSFKRVERLNTLPFAAEVALRLPLPAEKFVAALKGCVPGYPVARHYAGMNNVLLLSCTEVNSRAQIDSMIEATGGLL</sequence>
<evidence type="ECO:0000259" key="2">
    <source>
        <dbReference type="Pfam" id="PF02347"/>
    </source>
</evidence>
<dbReference type="InterPro" id="IPR023010">
    <property type="entry name" value="GcvPA"/>
</dbReference>
<keyword evidence="1" id="KW-0560">Oxidoreductase</keyword>
<accession>A0A6L2R4S8</accession>
<evidence type="ECO:0000256" key="1">
    <source>
        <dbReference type="ARBA" id="ARBA00023002"/>
    </source>
</evidence>
<dbReference type="PANTHER" id="PTHR42806">
    <property type="entry name" value="GLYCINE CLEAVAGE SYSTEM P-PROTEIN"/>
    <property type="match status" value="1"/>
</dbReference>
<organism evidence="3 4">
    <name type="scientific">Candidatus Desulfovibrio kirbyi</name>
    <dbReference type="NCBI Taxonomy" id="2696086"/>
    <lineage>
        <taxon>Bacteria</taxon>
        <taxon>Pseudomonadati</taxon>
        <taxon>Thermodesulfobacteriota</taxon>
        <taxon>Desulfovibrionia</taxon>
        <taxon>Desulfovibrionales</taxon>
        <taxon>Desulfovibrionaceae</taxon>
        <taxon>Desulfovibrio</taxon>
    </lineage>
</organism>
<proteinExistence type="predicted"/>
<name>A0A6L2R4S8_9BACT</name>
<dbReference type="Gene3D" id="3.90.1150.10">
    <property type="entry name" value="Aspartate Aminotransferase, domain 1"/>
    <property type="match status" value="1"/>
</dbReference>